<accession>A0A9W8MVZ3</accession>
<evidence type="ECO:0000313" key="2">
    <source>
        <dbReference type="Proteomes" id="UP001148786"/>
    </source>
</evidence>
<proteinExistence type="predicted"/>
<protein>
    <submittedName>
        <fullName evidence="1">Uncharacterized protein</fullName>
    </submittedName>
</protein>
<gene>
    <name evidence="1" type="ORF">NLJ89_g6472</name>
</gene>
<dbReference type="Proteomes" id="UP001148786">
    <property type="component" value="Unassembled WGS sequence"/>
</dbReference>
<reference evidence="1" key="1">
    <citation type="submission" date="2022-07" db="EMBL/GenBank/DDBJ databases">
        <title>Genome Sequence of Agrocybe chaxingu.</title>
        <authorList>
            <person name="Buettner E."/>
        </authorList>
    </citation>
    <scope>NUCLEOTIDE SEQUENCE</scope>
    <source>
        <strain evidence="1">MP-N11</strain>
    </source>
</reference>
<name>A0A9W8MVZ3_9AGAR</name>
<comment type="caution">
    <text evidence="1">The sequence shown here is derived from an EMBL/GenBank/DDBJ whole genome shotgun (WGS) entry which is preliminary data.</text>
</comment>
<evidence type="ECO:0000313" key="1">
    <source>
        <dbReference type="EMBL" id="KAJ3507143.1"/>
    </source>
</evidence>
<organism evidence="1 2">
    <name type="scientific">Agrocybe chaxingu</name>
    <dbReference type="NCBI Taxonomy" id="84603"/>
    <lineage>
        <taxon>Eukaryota</taxon>
        <taxon>Fungi</taxon>
        <taxon>Dikarya</taxon>
        <taxon>Basidiomycota</taxon>
        <taxon>Agaricomycotina</taxon>
        <taxon>Agaricomycetes</taxon>
        <taxon>Agaricomycetidae</taxon>
        <taxon>Agaricales</taxon>
        <taxon>Agaricineae</taxon>
        <taxon>Strophariaceae</taxon>
        <taxon>Agrocybe</taxon>
    </lineage>
</organism>
<keyword evidence="2" id="KW-1185">Reference proteome</keyword>
<dbReference type="EMBL" id="JANKHO010000690">
    <property type="protein sequence ID" value="KAJ3507143.1"/>
    <property type="molecule type" value="Genomic_DNA"/>
</dbReference>
<sequence>MNGFQTNSPAAAAFASEIAVFPSGGIIYIPATKAAHEAVIVRLEEELALHRAAFEEMWSVTAGSVVSASEIAVPTAAPTTMPGFQAYEQEPIIPWVDFGGDAAPVLEAPEGAQLGPLLGIRAQEGAIATVRISGSGEGTHTRWTYDPRTNSLAAAVNGNVCHNRPGICNSTISEWTRKKPTMTLTVIYESLKCTNSYFELILNGFVLHGSIRARVRVGRPLEAEVFLEVAKMRLDSGNVLGVGSPSAEGG</sequence>
<dbReference type="AlphaFoldDB" id="A0A9W8MVZ3"/>